<accession>A0ABP7HQ77</accession>
<comment type="caution">
    <text evidence="1">The sequence shown here is derived from an EMBL/GenBank/DDBJ whole genome shotgun (WGS) entry which is preliminary data.</text>
</comment>
<protein>
    <submittedName>
        <fullName evidence="1">Uncharacterized protein</fullName>
    </submittedName>
</protein>
<reference evidence="2" key="1">
    <citation type="journal article" date="2019" name="Int. J. Syst. Evol. Microbiol.">
        <title>The Global Catalogue of Microorganisms (GCM) 10K type strain sequencing project: providing services to taxonomists for standard genome sequencing and annotation.</title>
        <authorList>
            <consortium name="The Broad Institute Genomics Platform"/>
            <consortium name="The Broad Institute Genome Sequencing Center for Infectious Disease"/>
            <person name="Wu L."/>
            <person name="Ma J."/>
        </authorList>
    </citation>
    <scope>NUCLEOTIDE SEQUENCE [LARGE SCALE GENOMIC DNA]</scope>
    <source>
        <strain evidence="2">JCM 17138</strain>
    </source>
</reference>
<organism evidence="1 2">
    <name type="scientific">Streptomyces coacervatus</name>
    <dbReference type="NCBI Taxonomy" id="647381"/>
    <lineage>
        <taxon>Bacteria</taxon>
        <taxon>Bacillati</taxon>
        <taxon>Actinomycetota</taxon>
        <taxon>Actinomycetes</taxon>
        <taxon>Kitasatosporales</taxon>
        <taxon>Streptomycetaceae</taxon>
        <taxon>Streptomyces</taxon>
    </lineage>
</organism>
<evidence type="ECO:0000313" key="2">
    <source>
        <dbReference type="Proteomes" id="UP001501009"/>
    </source>
</evidence>
<dbReference type="EMBL" id="BAABDE010000017">
    <property type="protein sequence ID" value="GAA3799815.1"/>
    <property type="molecule type" value="Genomic_DNA"/>
</dbReference>
<sequence length="78" mass="8339">MTSLPFVGLAELPSPDTFSTPQEESDRVIVDAATAMAVRRVGRMEELTSGVFRTRAQLATQVTEKPTRSGPQASSATT</sequence>
<gene>
    <name evidence="1" type="ORF">GCM10022403_037380</name>
</gene>
<proteinExistence type="predicted"/>
<evidence type="ECO:0000313" key="1">
    <source>
        <dbReference type="EMBL" id="GAA3799815.1"/>
    </source>
</evidence>
<keyword evidence="2" id="KW-1185">Reference proteome</keyword>
<dbReference type="Proteomes" id="UP001501009">
    <property type="component" value="Unassembled WGS sequence"/>
</dbReference>
<name>A0ABP7HQ77_9ACTN</name>